<evidence type="ECO:0000256" key="1">
    <source>
        <dbReference type="SAM" id="Phobius"/>
    </source>
</evidence>
<sequence>MPYTWTDPTTAFDGQPPPVARLRLWPHRSLPRTGFVGFFGGTAALASLPLLTVLGSPVLWGLLPFLVVTMGALWVAIQFSYKTGEVQEELQLWPDRVLLTRQEPRRPPRIWEANPHWIKTALHTTGGPVPNYLTLSGAGRTVEIGAFLSEEERLGLRPEIEEALRRLR</sequence>
<feature type="transmembrane region" description="Helical" evidence="1">
    <location>
        <begin position="33"/>
        <end position="52"/>
    </location>
</feature>
<name>A0A5C4MV53_9RHOB</name>
<feature type="transmembrane region" description="Helical" evidence="1">
    <location>
        <begin position="58"/>
        <end position="77"/>
    </location>
</feature>
<comment type="caution">
    <text evidence="2">The sequence shown here is derived from an EMBL/GenBank/DDBJ whole genome shotgun (WGS) entry which is preliminary data.</text>
</comment>
<dbReference type="EMBL" id="VDFU01000008">
    <property type="protein sequence ID" value="TNC50049.1"/>
    <property type="molecule type" value="Genomic_DNA"/>
</dbReference>
<gene>
    <name evidence="2" type="ORF">FHG66_08750</name>
</gene>
<accession>A0A5C4MV53</accession>
<dbReference type="Proteomes" id="UP000305887">
    <property type="component" value="Unassembled WGS sequence"/>
</dbReference>
<dbReference type="RefSeq" id="WP_139076372.1">
    <property type="nucleotide sequence ID" value="NZ_VDFU01000008.1"/>
</dbReference>
<dbReference type="InterPro" id="IPR019253">
    <property type="entry name" value="DUF2244_TM"/>
</dbReference>
<keyword evidence="1" id="KW-0472">Membrane</keyword>
<proteinExistence type="predicted"/>
<organism evidence="2 3">
    <name type="scientific">Rubellimicrobium rubrum</name>
    <dbReference type="NCBI Taxonomy" id="2585369"/>
    <lineage>
        <taxon>Bacteria</taxon>
        <taxon>Pseudomonadati</taxon>
        <taxon>Pseudomonadota</taxon>
        <taxon>Alphaproteobacteria</taxon>
        <taxon>Rhodobacterales</taxon>
        <taxon>Roseobacteraceae</taxon>
        <taxon>Rubellimicrobium</taxon>
    </lineage>
</organism>
<keyword evidence="1" id="KW-1133">Transmembrane helix</keyword>
<dbReference type="Pfam" id="PF10003">
    <property type="entry name" value="DUF2244"/>
    <property type="match status" value="1"/>
</dbReference>
<dbReference type="AlphaFoldDB" id="A0A5C4MV53"/>
<evidence type="ECO:0000313" key="2">
    <source>
        <dbReference type="EMBL" id="TNC50049.1"/>
    </source>
</evidence>
<reference evidence="2 3" key="1">
    <citation type="submission" date="2019-06" db="EMBL/GenBank/DDBJ databases">
        <title>YIM 131921 draft genome.</title>
        <authorList>
            <person name="Jiang L."/>
        </authorList>
    </citation>
    <scope>NUCLEOTIDE SEQUENCE [LARGE SCALE GENOMIC DNA]</scope>
    <source>
        <strain evidence="2 3">YIM 131921</strain>
    </source>
</reference>
<evidence type="ECO:0000313" key="3">
    <source>
        <dbReference type="Proteomes" id="UP000305887"/>
    </source>
</evidence>
<keyword evidence="3" id="KW-1185">Reference proteome</keyword>
<protein>
    <submittedName>
        <fullName evidence="2">DUF2244 domain-containing protein</fullName>
    </submittedName>
</protein>
<dbReference type="OrthoDB" id="9808190at2"/>
<keyword evidence="1" id="KW-0812">Transmembrane</keyword>